<dbReference type="RefSeq" id="WP_109623037.1">
    <property type="nucleotide sequence ID" value="NZ_QGDO01000011.1"/>
</dbReference>
<name>A0A315YWF6_SEDFL</name>
<organism evidence="2 3">
    <name type="scientific">Sediminitomix flava</name>
    <dbReference type="NCBI Taxonomy" id="379075"/>
    <lineage>
        <taxon>Bacteria</taxon>
        <taxon>Pseudomonadati</taxon>
        <taxon>Bacteroidota</taxon>
        <taxon>Cytophagia</taxon>
        <taxon>Cytophagales</taxon>
        <taxon>Flammeovirgaceae</taxon>
        <taxon>Sediminitomix</taxon>
    </lineage>
</organism>
<proteinExistence type="predicted"/>
<keyword evidence="3" id="KW-1185">Reference proteome</keyword>
<feature type="domain" description="DUF4136" evidence="1">
    <location>
        <begin position="36"/>
        <end position="219"/>
    </location>
</feature>
<accession>A0A315YWF6</accession>
<gene>
    <name evidence="2" type="ORF">BC781_11199</name>
</gene>
<dbReference type="AlphaFoldDB" id="A0A315YWF6"/>
<dbReference type="PROSITE" id="PS51257">
    <property type="entry name" value="PROKAR_LIPOPROTEIN"/>
    <property type="match status" value="1"/>
</dbReference>
<comment type="caution">
    <text evidence="2">The sequence shown here is derived from an EMBL/GenBank/DDBJ whole genome shotgun (WGS) entry which is preliminary data.</text>
</comment>
<dbReference type="Proteomes" id="UP000245535">
    <property type="component" value="Unassembled WGS sequence"/>
</dbReference>
<evidence type="ECO:0000313" key="2">
    <source>
        <dbReference type="EMBL" id="PWJ34189.1"/>
    </source>
</evidence>
<evidence type="ECO:0000313" key="3">
    <source>
        <dbReference type="Proteomes" id="UP000245535"/>
    </source>
</evidence>
<evidence type="ECO:0000259" key="1">
    <source>
        <dbReference type="Pfam" id="PF13590"/>
    </source>
</evidence>
<sequence>MKYPKLQTIYLIVASALFFVSCYPDEPDNISELDIVGTTFDPEYDFSEIETYFLPDSVVHIEDLTRSSNNVNITRDIDDVILETVKENLDALGYMELETEDTSQVDVVIQVSAFSTTNTSIFDPYDWWGYWGWYPGWGGYPGYGPGWGYFYPWGPPIIYSYSTGTVLIEMVDPNNPMTNDEEVPLVWLAAINGLLSSNPGSNQNRVVNAINQAFEQSPYLND</sequence>
<dbReference type="Gene3D" id="3.30.160.670">
    <property type="match status" value="1"/>
</dbReference>
<dbReference type="InterPro" id="IPR025411">
    <property type="entry name" value="DUF4136"/>
</dbReference>
<reference evidence="2 3" key="1">
    <citation type="submission" date="2018-03" db="EMBL/GenBank/DDBJ databases">
        <title>Genomic Encyclopedia of Archaeal and Bacterial Type Strains, Phase II (KMG-II): from individual species to whole genera.</title>
        <authorList>
            <person name="Goeker M."/>
        </authorList>
    </citation>
    <scope>NUCLEOTIDE SEQUENCE [LARGE SCALE GENOMIC DNA]</scope>
    <source>
        <strain evidence="2 3">DSM 28229</strain>
    </source>
</reference>
<protein>
    <submittedName>
        <fullName evidence="2">Uncharacterized protein DUF4136</fullName>
    </submittedName>
</protein>
<dbReference type="Pfam" id="PF13590">
    <property type="entry name" value="DUF4136"/>
    <property type="match status" value="1"/>
</dbReference>
<dbReference type="EMBL" id="QGDO01000011">
    <property type="protein sequence ID" value="PWJ34189.1"/>
    <property type="molecule type" value="Genomic_DNA"/>
</dbReference>
<dbReference type="OrthoDB" id="677831at2"/>